<keyword evidence="4" id="KW-0143">Chaperone</keyword>
<keyword evidence="6" id="KW-1185">Reference proteome</keyword>
<keyword evidence="3" id="KW-0963">Cytoplasm</keyword>
<dbReference type="AlphaFoldDB" id="A0A1M5QBR3"/>
<organism evidence="5 6">
    <name type="scientific">Streptoalloteichus hindustanus</name>
    <dbReference type="NCBI Taxonomy" id="2017"/>
    <lineage>
        <taxon>Bacteria</taxon>
        <taxon>Bacillati</taxon>
        <taxon>Actinomycetota</taxon>
        <taxon>Actinomycetes</taxon>
        <taxon>Pseudonocardiales</taxon>
        <taxon>Pseudonocardiaceae</taxon>
        <taxon>Streptoalloteichus</taxon>
    </lineage>
</organism>
<dbReference type="InterPro" id="IPR025734">
    <property type="entry name" value="EspG"/>
</dbReference>
<comment type="similarity">
    <text evidence="2">Belongs to the EspG family.</text>
</comment>
<dbReference type="RefSeq" id="WP_073490129.1">
    <property type="nucleotide sequence ID" value="NZ_FQVN01000023.1"/>
</dbReference>
<sequence length="262" mass="28494">MTGVGGAASMVLTAAEMDVCWEYLRLGESPPQLDLPSPGRTWEERQRVSTHALTALRERGLADHRGPVTDLDHALDLLAHWHWSVDAHLWLDQLVRAVAAVRGEVGALAVRVGNDVRLTILRDYRVVDELVALAGPVPAGPGDALSVRAEVFDAAVDACADDPRALAEKLAERGESVTTARALVRMLEGVGWFGQFGASVDDAYGPSRRAPRVVGFHDTARGRYAQVRRLHRDGARLTVAPAGHRRLVTQIRELLDEIESGD</sequence>
<evidence type="ECO:0000256" key="2">
    <source>
        <dbReference type="ARBA" id="ARBA00006411"/>
    </source>
</evidence>
<evidence type="ECO:0000313" key="6">
    <source>
        <dbReference type="Proteomes" id="UP000184501"/>
    </source>
</evidence>
<name>A0A1M5QBR3_STRHI</name>
<evidence type="ECO:0000256" key="3">
    <source>
        <dbReference type="ARBA" id="ARBA00022490"/>
    </source>
</evidence>
<dbReference type="EMBL" id="FQVN01000023">
    <property type="protein sequence ID" value="SHH11199.1"/>
    <property type="molecule type" value="Genomic_DNA"/>
</dbReference>
<accession>A0A1M5QBR3</accession>
<dbReference type="STRING" id="2017.SAMN05444320_1233"/>
<proteinExistence type="inferred from homology"/>
<evidence type="ECO:0000256" key="1">
    <source>
        <dbReference type="ARBA" id="ARBA00004496"/>
    </source>
</evidence>
<gene>
    <name evidence="5" type="ORF">SAMN05444320_1233</name>
</gene>
<reference evidence="5 6" key="1">
    <citation type="submission" date="2016-11" db="EMBL/GenBank/DDBJ databases">
        <authorList>
            <person name="Jaros S."/>
            <person name="Januszkiewicz K."/>
            <person name="Wedrychowicz H."/>
        </authorList>
    </citation>
    <scope>NUCLEOTIDE SEQUENCE [LARGE SCALE GENOMIC DNA]</scope>
    <source>
        <strain evidence="5 6">DSM 44523</strain>
    </source>
</reference>
<dbReference type="Proteomes" id="UP000184501">
    <property type="component" value="Unassembled WGS sequence"/>
</dbReference>
<comment type="subcellular location">
    <subcellularLocation>
        <location evidence="1">Cytoplasm</location>
    </subcellularLocation>
</comment>
<evidence type="ECO:0000256" key="4">
    <source>
        <dbReference type="ARBA" id="ARBA00023186"/>
    </source>
</evidence>
<dbReference type="OrthoDB" id="3679349at2"/>
<dbReference type="Pfam" id="PF14011">
    <property type="entry name" value="ESX-1_EspG"/>
    <property type="match status" value="1"/>
</dbReference>
<evidence type="ECO:0000313" key="5">
    <source>
        <dbReference type="EMBL" id="SHH11199.1"/>
    </source>
</evidence>
<protein>
    <submittedName>
        <fullName evidence="5">EspG family protein</fullName>
    </submittedName>
</protein>